<keyword evidence="2" id="KW-1185">Reference proteome</keyword>
<proteinExistence type="predicted"/>
<reference evidence="1" key="1">
    <citation type="submission" date="2022-03" db="EMBL/GenBank/DDBJ databases">
        <title>Draft genome sequence of Aduncisulcus paluster, a free-living microaerophilic Fornicata.</title>
        <authorList>
            <person name="Yuyama I."/>
            <person name="Kume K."/>
            <person name="Tamura T."/>
            <person name="Inagaki Y."/>
            <person name="Hashimoto T."/>
        </authorList>
    </citation>
    <scope>NUCLEOTIDE SEQUENCE</scope>
    <source>
        <strain evidence="1">NY0171</strain>
    </source>
</reference>
<evidence type="ECO:0000313" key="2">
    <source>
        <dbReference type="Proteomes" id="UP001057375"/>
    </source>
</evidence>
<organism evidence="1 2">
    <name type="scientific">Aduncisulcus paluster</name>
    <dbReference type="NCBI Taxonomy" id="2918883"/>
    <lineage>
        <taxon>Eukaryota</taxon>
        <taxon>Metamonada</taxon>
        <taxon>Carpediemonas-like organisms</taxon>
        <taxon>Aduncisulcus</taxon>
    </lineage>
</organism>
<sequence>MSLSSKIPIVEPVFIHEGFRDCCPIPRDISNIKSAEIPRIKAIDGIKNQFEEGYDMSLNAQRMMKGDGSYGKYSRIYIPFSSSSTMKGAYICIDGHSLPPSYLIFTFTSSRGYKTSKKYEFPGFGRCHWYYLSISLPDVVLCEITGKGREEEHLRHFNILSLVFLREETSQEIISREVREKLWSEAPVVKPKFVKKGDWMSSGRKSIPIPRDDPKIINPAFSMIKCKDASKNAQRMLKGEYCIISSHISIPFSSPYPVKGAFICVGEHISSPSLLFTFIHSDGMKTYKKYEFTKMVIKHEFEWLFLPIDLENVILCEIEGKGTWKKKESQWLFDYAYLAQSVERSALNRTVVGSSPTVGDFTTCSLNMREVKDENSIDAFSTSL</sequence>
<dbReference type="EMBL" id="BQXS01011226">
    <property type="protein sequence ID" value="GKT36444.1"/>
    <property type="molecule type" value="Genomic_DNA"/>
</dbReference>
<name>A0ABQ5KYC1_9EUKA</name>
<gene>
    <name evidence="1" type="ORF">ADUPG1_009412</name>
</gene>
<dbReference type="Proteomes" id="UP001057375">
    <property type="component" value="Unassembled WGS sequence"/>
</dbReference>
<evidence type="ECO:0000313" key="1">
    <source>
        <dbReference type="EMBL" id="GKT36444.1"/>
    </source>
</evidence>
<protein>
    <submittedName>
        <fullName evidence="1">Uncharacterized protein</fullName>
    </submittedName>
</protein>
<accession>A0ABQ5KYC1</accession>
<comment type="caution">
    <text evidence="1">The sequence shown here is derived from an EMBL/GenBank/DDBJ whole genome shotgun (WGS) entry which is preliminary data.</text>
</comment>